<dbReference type="RefSeq" id="WP_168921647.1">
    <property type="nucleotide sequence ID" value="NZ_CP051461.1"/>
</dbReference>
<dbReference type="GO" id="GO:0004177">
    <property type="term" value="F:aminopeptidase activity"/>
    <property type="evidence" value="ECO:0007669"/>
    <property type="project" value="TreeGrafter"/>
</dbReference>
<dbReference type="PANTHER" id="PTHR30164">
    <property type="entry name" value="MTFA PEPTIDASE"/>
    <property type="match status" value="1"/>
</dbReference>
<protein>
    <submittedName>
        <fullName evidence="1">Protein MtfA</fullName>
    </submittedName>
</protein>
<name>A0A6H2H7L0_9BURK</name>
<dbReference type="Proteomes" id="UP000502041">
    <property type="component" value="Chromosome"/>
</dbReference>
<organism evidence="1 2">
    <name type="scientific">Polaromonas vacuolata</name>
    <dbReference type="NCBI Taxonomy" id="37448"/>
    <lineage>
        <taxon>Bacteria</taxon>
        <taxon>Pseudomonadati</taxon>
        <taxon>Pseudomonadota</taxon>
        <taxon>Betaproteobacteria</taxon>
        <taxon>Burkholderiales</taxon>
        <taxon>Comamonadaceae</taxon>
        <taxon>Polaromonas</taxon>
    </lineage>
</organism>
<keyword evidence="2" id="KW-1185">Reference proteome</keyword>
<sequence>MFKQIQQFLSTVGLLSLPRPIDTPLWRDTLAQYLFLSELPIPEQQQLRQLASEFLGDKEFAGANGLLVTDAIAVSIAAQACLPVLHLGLDYYADFKGIVIHPGAMLARREAVDAAGVHHRYSQALAGEAMQGGPITLSWQDASPSSEKTAHGSNVVIHEFVHKIDMSDGSANGCPPLATRAAYTQWHQLMHTAYERFRGQLAISQRFGQPAPWLDAYGATSPAEFFAVTSEAYFVNRVQFVAEFADLALLFDAFYKPVKA</sequence>
<dbReference type="GO" id="GO:0008237">
    <property type="term" value="F:metallopeptidase activity"/>
    <property type="evidence" value="ECO:0007669"/>
    <property type="project" value="InterPro"/>
</dbReference>
<dbReference type="InterPro" id="IPR042252">
    <property type="entry name" value="MtfA_N"/>
</dbReference>
<dbReference type="EMBL" id="CP051461">
    <property type="protein sequence ID" value="QJC55848.1"/>
    <property type="molecule type" value="Genomic_DNA"/>
</dbReference>
<dbReference type="CDD" id="cd20169">
    <property type="entry name" value="Peptidase_M90_mtfA"/>
    <property type="match status" value="1"/>
</dbReference>
<dbReference type="GO" id="GO:0005829">
    <property type="term" value="C:cytosol"/>
    <property type="evidence" value="ECO:0007669"/>
    <property type="project" value="TreeGrafter"/>
</dbReference>
<dbReference type="InterPro" id="IPR024079">
    <property type="entry name" value="MetalloPept_cat_dom_sf"/>
</dbReference>
<dbReference type="AlphaFoldDB" id="A0A6H2H7L0"/>
<proteinExistence type="predicted"/>
<dbReference type="Pfam" id="PF06167">
    <property type="entry name" value="Peptidase_M90"/>
    <property type="match status" value="1"/>
</dbReference>
<reference evidence="1 2" key="1">
    <citation type="submission" date="2020-04" db="EMBL/GenBank/DDBJ databases">
        <title>Complete genome of a Psychrophilic, Marine, Gas Vacuolate Bacterium Polaromonas vacuolata KCTC 22033T.</title>
        <authorList>
            <person name="Hwang K."/>
            <person name="Kim K.M."/>
        </authorList>
    </citation>
    <scope>NUCLEOTIDE SEQUENCE [LARGE SCALE GENOMIC DNA]</scope>
    <source>
        <strain evidence="1 2">KCTC 22033</strain>
    </source>
</reference>
<dbReference type="KEGG" id="pvac:HC248_01131"/>
<evidence type="ECO:0000313" key="1">
    <source>
        <dbReference type="EMBL" id="QJC55848.1"/>
    </source>
</evidence>
<dbReference type="InterPro" id="IPR010384">
    <property type="entry name" value="MtfA_fam"/>
</dbReference>
<evidence type="ECO:0000313" key="2">
    <source>
        <dbReference type="Proteomes" id="UP000502041"/>
    </source>
</evidence>
<dbReference type="Gene3D" id="3.40.390.10">
    <property type="entry name" value="Collagenase (Catalytic Domain)"/>
    <property type="match status" value="1"/>
</dbReference>
<dbReference type="Gene3D" id="1.10.472.150">
    <property type="entry name" value="Glucose-regulated metallo-peptidase M90, N-terminal domain"/>
    <property type="match status" value="1"/>
</dbReference>
<gene>
    <name evidence="1" type="primary">mtfA</name>
    <name evidence="1" type="ORF">HC248_01131</name>
</gene>
<dbReference type="PANTHER" id="PTHR30164:SF2">
    <property type="entry name" value="PROTEIN MTFA"/>
    <property type="match status" value="1"/>
</dbReference>
<dbReference type="SUPFAM" id="SSF55486">
    <property type="entry name" value="Metalloproteases ('zincins'), catalytic domain"/>
    <property type="match status" value="1"/>
</dbReference>
<accession>A0A6H2H7L0</accession>